<dbReference type="Proteomes" id="UP001596505">
    <property type="component" value="Unassembled WGS sequence"/>
</dbReference>
<gene>
    <name evidence="1" type="ORF">ACFQRG_15680</name>
</gene>
<evidence type="ECO:0000313" key="1">
    <source>
        <dbReference type="EMBL" id="MFC7394398.1"/>
    </source>
</evidence>
<dbReference type="InterPro" id="IPR027417">
    <property type="entry name" value="P-loop_NTPase"/>
</dbReference>
<name>A0ABW2PYC0_9BACL</name>
<reference evidence="2" key="1">
    <citation type="journal article" date="2019" name="Int. J. Syst. Evol. Microbiol.">
        <title>The Global Catalogue of Microorganisms (GCM) 10K type strain sequencing project: providing services to taxonomists for standard genome sequencing and annotation.</title>
        <authorList>
            <consortium name="The Broad Institute Genomics Platform"/>
            <consortium name="The Broad Institute Genome Sequencing Center for Infectious Disease"/>
            <person name="Wu L."/>
            <person name="Ma J."/>
        </authorList>
    </citation>
    <scope>NUCLEOTIDE SEQUENCE [LARGE SCALE GENOMIC DNA]</scope>
    <source>
        <strain evidence="2">CGMCC 1.16305</strain>
    </source>
</reference>
<dbReference type="EMBL" id="JBHTCO010000020">
    <property type="protein sequence ID" value="MFC7394398.1"/>
    <property type="molecule type" value="Genomic_DNA"/>
</dbReference>
<protein>
    <recommendedName>
        <fullName evidence="3">Sulfotransferase family protein</fullName>
    </recommendedName>
</protein>
<accession>A0ABW2PYC0</accession>
<comment type="caution">
    <text evidence="1">The sequence shown here is derived from an EMBL/GenBank/DDBJ whole genome shotgun (WGS) entry which is preliminary data.</text>
</comment>
<dbReference type="SUPFAM" id="SSF52540">
    <property type="entry name" value="P-loop containing nucleoside triphosphate hydrolases"/>
    <property type="match status" value="1"/>
</dbReference>
<dbReference type="Gene3D" id="3.40.50.300">
    <property type="entry name" value="P-loop containing nucleotide triphosphate hydrolases"/>
    <property type="match status" value="1"/>
</dbReference>
<evidence type="ECO:0008006" key="3">
    <source>
        <dbReference type="Google" id="ProtNLM"/>
    </source>
</evidence>
<sequence length="275" mass="32046">MKKINKNNLIVTGIPRSGTTLTTALIDSLSNSVCLSEPAWQARLFKKTKNINELIKQIEKDFVKIRKRIVNHKPIEDRRHKDGTSLTNYIKYDEDGKAKKNKNANQFILQVVNKDFLLGMKHNAHYSSILPNLVENNFFSVLAIVRHPIPTILSWQNVNFPISKGKLPGSERFWPEIKKISNSNDPLLLKQVRFYDLFCERYLSLADHMTLLKYETILESPKILEKLTNKSYETEIDISNRNKSKHYHLEMANDIRAYLERYAPHALELYSLDDF</sequence>
<dbReference type="RefSeq" id="WP_380967718.1">
    <property type="nucleotide sequence ID" value="NZ_JBHTCO010000020.1"/>
</dbReference>
<organism evidence="1 2">
    <name type="scientific">Scopulibacillus cellulosilyticus</name>
    <dbReference type="NCBI Taxonomy" id="2665665"/>
    <lineage>
        <taxon>Bacteria</taxon>
        <taxon>Bacillati</taxon>
        <taxon>Bacillota</taxon>
        <taxon>Bacilli</taxon>
        <taxon>Bacillales</taxon>
        <taxon>Sporolactobacillaceae</taxon>
        <taxon>Scopulibacillus</taxon>
    </lineage>
</organism>
<proteinExistence type="predicted"/>
<keyword evidence="2" id="KW-1185">Reference proteome</keyword>
<evidence type="ECO:0000313" key="2">
    <source>
        <dbReference type="Proteomes" id="UP001596505"/>
    </source>
</evidence>